<dbReference type="Pfam" id="PF13358">
    <property type="entry name" value="DDE_3"/>
    <property type="match status" value="1"/>
</dbReference>
<proteinExistence type="predicted"/>
<dbReference type="Gene3D" id="3.30.420.10">
    <property type="entry name" value="Ribonuclease H-like superfamily/Ribonuclease H"/>
    <property type="match status" value="1"/>
</dbReference>
<reference evidence="2 3" key="1">
    <citation type="submission" date="2024-04" db="EMBL/GenBank/DDBJ databases">
        <title>genome sequences of Mucor flavus KT1a and Helicostylum pulchrum KT1b strains isolation_sourced from the surface of a dry-aged beef.</title>
        <authorList>
            <person name="Toyotome T."/>
            <person name="Hosono M."/>
            <person name="Torimaru M."/>
            <person name="Fukuda K."/>
            <person name="Mikami N."/>
        </authorList>
    </citation>
    <scope>NUCLEOTIDE SEQUENCE [LARGE SCALE GENOMIC DNA]</scope>
    <source>
        <strain evidence="2 3">KT1b</strain>
    </source>
</reference>
<evidence type="ECO:0000313" key="3">
    <source>
        <dbReference type="Proteomes" id="UP001476247"/>
    </source>
</evidence>
<evidence type="ECO:0000259" key="1">
    <source>
        <dbReference type="Pfam" id="PF13358"/>
    </source>
</evidence>
<feature type="domain" description="Tc1-like transposase DDE" evidence="1">
    <location>
        <begin position="139"/>
        <end position="272"/>
    </location>
</feature>
<gene>
    <name evidence="2" type="ORF">HPULCUR_008579</name>
</gene>
<organism evidence="2 3">
    <name type="scientific">Helicostylum pulchrum</name>
    <dbReference type="NCBI Taxonomy" id="562976"/>
    <lineage>
        <taxon>Eukaryota</taxon>
        <taxon>Fungi</taxon>
        <taxon>Fungi incertae sedis</taxon>
        <taxon>Mucoromycota</taxon>
        <taxon>Mucoromycotina</taxon>
        <taxon>Mucoromycetes</taxon>
        <taxon>Mucorales</taxon>
        <taxon>Mucorineae</taxon>
        <taxon>Mucoraceae</taxon>
        <taxon>Helicostylum</taxon>
    </lineage>
</organism>
<comment type="caution">
    <text evidence="2">The sequence shown here is derived from an EMBL/GenBank/DDBJ whole genome shotgun (WGS) entry which is preliminary data.</text>
</comment>
<accession>A0ABP9Y7Z7</accession>
<dbReference type="EMBL" id="BAABUJ010000026">
    <property type="protein sequence ID" value="GAA5803104.1"/>
    <property type="molecule type" value="Genomic_DNA"/>
</dbReference>
<dbReference type="InterPro" id="IPR038717">
    <property type="entry name" value="Tc1-like_DDE_dom"/>
</dbReference>
<sequence length="313" mass="36521">MNISDICIKYNVANSTVRDILKRYQTDNLVAYKPRGGARNVKIQQLHTNYLKQLIDEEDQENIFTLEQLKLKLLTEFPNHFTSFNSIGVDGLRLHFDQHLQVTMQRVEQVKSVQLNEKEKRVYCQGLTKHGVRYMTNCVFVAESSFKICVVTGRARSIKGKRSNVLTKNKKSNLVTMIGAISARKIESLQHVMKQDEKINESVLKEYFIRLIDSLDKTNQSMFVIMDKTCFDSGIIQLFEQSKHTLYYLPTGLNVFNPMDTCFGNLRHYMKRTFGCDSINDWVKDFLVEESKCKEWVKDSIDNILQYNYNYKS</sequence>
<name>A0ABP9Y7Z7_9FUNG</name>
<dbReference type="Proteomes" id="UP001476247">
    <property type="component" value="Unassembled WGS sequence"/>
</dbReference>
<keyword evidence="3" id="KW-1185">Reference proteome</keyword>
<evidence type="ECO:0000313" key="2">
    <source>
        <dbReference type="EMBL" id="GAA5803104.1"/>
    </source>
</evidence>
<dbReference type="InterPro" id="IPR036397">
    <property type="entry name" value="RNaseH_sf"/>
</dbReference>
<protein>
    <recommendedName>
        <fullName evidence="1">Tc1-like transposase DDE domain-containing protein</fullName>
    </recommendedName>
</protein>